<gene>
    <name evidence="2" type="ORF">ARALYDRAFT_662253</name>
</gene>
<dbReference type="Gramene" id="Al_scaffold_0006_2318">
    <property type="protein sequence ID" value="Al_scaffold_0006_2318"/>
    <property type="gene ID" value="Al_scaffold_0006_2318"/>
</dbReference>
<dbReference type="PANTHER" id="PTHR33566">
    <property type="entry name" value="EN/SPM-LIKE TRANSPOSON-RELATED"/>
    <property type="match status" value="1"/>
</dbReference>
<keyword evidence="1" id="KW-0175">Coiled coil</keyword>
<feature type="coiled-coil region" evidence="1">
    <location>
        <begin position="1263"/>
        <end position="1304"/>
    </location>
</feature>
<evidence type="ECO:0000313" key="3">
    <source>
        <dbReference type="Proteomes" id="UP000008694"/>
    </source>
</evidence>
<dbReference type="HOGENOM" id="CLU_003046_0_0_1"/>
<dbReference type="eggNOG" id="ENOG502QQS5">
    <property type="taxonomic scope" value="Eukaryota"/>
</dbReference>
<reference evidence="3" key="1">
    <citation type="journal article" date="2011" name="Nat. Genet.">
        <title>The Arabidopsis lyrata genome sequence and the basis of rapid genome size change.</title>
        <authorList>
            <person name="Hu T.T."/>
            <person name="Pattyn P."/>
            <person name="Bakker E.G."/>
            <person name="Cao J."/>
            <person name="Cheng J.-F."/>
            <person name="Clark R.M."/>
            <person name="Fahlgren N."/>
            <person name="Fawcett J.A."/>
            <person name="Grimwood J."/>
            <person name="Gundlach H."/>
            <person name="Haberer G."/>
            <person name="Hollister J.D."/>
            <person name="Ossowski S."/>
            <person name="Ottilar R.P."/>
            <person name="Salamov A.A."/>
            <person name="Schneeberger K."/>
            <person name="Spannagl M."/>
            <person name="Wang X."/>
            <person name="Yang L."/>
            <person name="Nasrallah M.E."/>
            <person name="Bergelson J."/>
            <person name="Carrington J.C."/>
            <person name="Gaut B.S."/>
            <person name="Schmutz J."/>
            <person name="Mayer K.F.X."/>
            <person name="Van de Peer Y."/>
            <person name="Grigoriev I.V."/>
            <person name="Nordborg M."/>
            <person name="Weigel D."/>
            <person name="Guo Y.-L."/>
        </authorList>
    </citation>
    <scope>NUCLEOTIDE SEQUENCE [LARGE SCALE GENOMIC DNA]</scope>
    <source>
        <strain evidence="3">cv. MN47</strain>
    </source>
</reference>
<dbReference type="SUPFAM" id="SSF55874">
    <property type="entry name" value="ATPase domain of HSP90 chaperone/DNA topoisomerase II/histidine kinase"/>
    <property type="match status" value="1"/>
</dbReference>
<protein>
    <submittedName>
        <fullName evidence="2">Predicted protein</fullName>
    </submittedName>
</protein>
<evidence type="ECO:0000256" key="1">
    <source>
        <dbReference type="SAM" id="Coils"/>
    </source>
</evidence>
<dbReference type="Pfam" id="PF13589">
    <property type="entry name" value="HATPase_c_3"/>
    <property type="match status" value="1"/>
</dbReference>
<keyword evidence="3" id="KW-1185">Reference proteome</keyword>
<proteinExistence type="predicted"/>
<organism evidence="3">
    <name type="scientific">Arabidopsis lyrata subsp. lyrata</name>
    <name type="common">Lyre-leaved rock-cress</name>
    <dbReference type="NCBI Taxonomy" id="81972"/>
    <lineage>
        <taxon>Eukaryota</taxon>
        <taxon>Viridiplantae</taxon>
        <taxon>Streptophyta</taxon>
        <taxon>Embryophyta</taxon>
        <taxon>Tracheophyta</taxon>
        <taxon>Spermatophyta</taxon>
        <taxon>Magnoliopsida</taxon>
        <taxon>eudicotyledons</taxon>
        <taxon>Gunneridae</taxon>
        <taxon>Pentapetalae</taxon>
        <taxon>rosids</taxon>
        <taxon>malvids</taxon>
        <taxon>Brassicales</taxon>
        <taxon>Brassicaceae</taxon>
        <taxon>Camelineae</taxon>
        <taxon>Arabidopsis</taxon>
    </lineage>
</organism>
<dbReference type="EMBL" id="GL348718">
    <property type="protein sequence ID" value="EFH50442.1"/>
    <property type="molecule type" value="Genomic_DNA"/>
</dbReference>
<dbReference type="STRING" id="81972.D7M322"/>
<dbReference type="InterPro" id="IPR036890">
    <property type="entry name" value="HATPase_C_sf"/>
</dbReference>
<dbReference type="Proteomes" id="UP000008694">
    <property type="component" value="Unassembled WGS sequence"/>
</dbReference>
<dbReference type="Gene3D" id="3.30.565.10">
    <property type="entry name" value="Histidine kinase-like ATPase, C-terminal domain"/>
    <property type="match status" value="1"/>
</dbReference>
<dbReference type="GO" id="GO:0000724">
    <property type="term" value="P:double-strand break repair via homologous recombination"/>
    <property type="evidence" value="ECO:0007669"/>
    <property type="project" value="EnsemblPlants"/>
</dbReference>
<name>D7M322_ARALL</name>
<sequence length="1607" mass="179837">MFRFHVVSVFAFQMSSRRSVKRSLILDDDEDEDIFYSFKVLLPNGTSVKLTVNNPDPEMSMQNFVNLVKKEYDNARKDCVLLSKRTKVDWNSGGKFYLESNGDKMKGIVRFAAFKPNLCHIIRLDDGSGIAFTMYENLWDLTPDTDLLKELPENYSFETALADLIDNSLQAVWPFREGARKLISVDISGDRITVFDTGRGMDSSEENSIDKWGKIGASIHRSQKTGAIGGKPPYLKPYFGMFGYGGPYASMFLGSLTLFSVRRTLVSSKTKDSKKVFTLQFKKEALIDNRSILGKNWKTDGGMRDPSEEEMELSPHGSFTKVEIFESEFDISKIYQLQCRLKDIYFPYIQFCPSTIFLCDELSKTGRTERPVEFQVNGEDLAEITGGEVAITNLHSKGQVYSFQIRFTLTGGKRKGTTQEANARLKFVYFPIVQGKESIDKILESLEEEGCKVSESFQTFGRVSVRRLGRLLPEVRWDSIPFMQRGYRASTLQKGCRRVKCFVDLDAGFSPTPSKTDLASQNPFSVALRNFGSKSTEKEKDDDVTIVTHREGKSVSYAHLDEKYQEWVLEMHNTHDEEAASGADEAVLIVGSLDKKALGILRDAVRVHKEVTRKGMSWKRGQNIKILRGAYAGVHNNNVYATIDYFLIEGFEDEAGGDTRILCRPIDRPENEGCKLSIIDGISKLEVRSSLSLPITIIDSGKCLHVDANEWNRKLDKQQEKAPSKIDLLDERDCRELKIDGELPVGDSVRAGKATPKQIVAVVRPACFTSSTPSKKLDQKHIVKMDGEEMVMVVTLKSSDKNVKSVCSQRMFPTSRKGISGLYIFPLGSKFPNLFKKAGTYKFSFSIGNLIKCNKTVVVRPSSKAAKWELDDNLESLTCNVRVGSSLPPFRIACFDEYKNQILFSSVPSLEVELEANPGFLIKIDKIETNLINDGSILKIENMLVETDGLDQIRPNYKATLEIRAMDKPFSVSVPCKVNPGPLKRVAVNNPDALENLLPDSTVEDLILEVYNIGLCTFLNRNQVFPSNLGTDVLINIDGYIIEDWMGINRKVDGRGCIDLSGILKVTEGYGKSVSLSVMSGNEVIFRKESQIEERELRLVTELPDCCAAGSNLVNLIFQVTDSDGSLDTRIHHDEKSGCFHTMCIESDSSIVESTIRYAFVHGSCKVPSLSLPENEGVFSYRVFHSRYPELHMSVKVTCAPTFERDEIGYSTPYSTTPPPESGMPSITNPSSTPCSQFGVLAIRSSSLALCSQTGLMDIAQYTESLKETINSEEELRVELDKRLKCLQDQHEHAEQECSRLQASLEPLGASFPECLSTKELMMKQIEDKHHDTAASVFCCLYRKAPPPQSLFLSKKGMFGLVALLGSVASTSLSRVLSEYLGKDTMLSLVCKSSQFGPKSDEYRKLQSEAASLGRSITNRFLVICLDAIRPWRNGLVKNDPQKRLAMDNPYLPNGDPILGFKGYAVNMIDLSSEELNIQSSSGYGLRETLFYGVFGELQVYETGEHLEAALPHINGGDAVSLDGVIARENGFIYSGCCTPEIHFPITVTERQEKALVQLEIIRDKKRKVEQMMTEENCKLRKVVKKLKKANEKYQHFTAMAADSSYS</sequence>
<evidence type="ECO:0000313" key="2">
    <source>
        <dbReference type="EMBL" id="EFH50442.1"/>
    </source>
</evidence>
<dbReference type="PANTHER" id="PTHR33566:SF1">
    <property type="entry name" value="EN_SPM-LIKE TRANSPOSON-RELATED"/>
    <property type="match status" value="1"/>
</dbReference>
<accession>D7M322</accession>